<keyword evidence="1" id="KW-0732">Signal</keyword>
<dbReference type="InterPro" id="IPR038602">
    <property type="entry name" value="Mite_allergen_7_sf"/>
</dbReference>
<organism evidence="2">
    <name type="scientific">Riptortus pedestris</name>
    <name type="common">Bean bug</name>
    <dbReference type="NCBI Taxonomy" id="329032"/>
    <lineage>
        <taxon>Eukaryota</taxon>
        <taxon>Metazoa</taxon>
        <taxon>Ecdysozoa</taxon>
        <taxon>Arthropoda</taxon>
        <taxon>Hexapoda</taxon>
        <taxon>Insecta</taxon>
        <taxon>Pterygota</taxon>
        <taxon>Neoptera</taxon>
        <taxon>Paraneoptera</taxon>
        <taxon>Hemiptera</taxon>
        <taxon>Heteroptera</taxon>
        <taxon>Panheteroptera</taxon>
        <taxon>Pentatomomorpha</taxon>
        <taxon>Coreoidea</taxon>
        <taxon>Alydidae</taxon>
        <taxon>Riptortus</taxon>
    </lineage>
</organism>
<protein>
    <recommendedName>
        <fullName evidence="3">Juvenile hormone binding protein</fullName>
    </recommendedName>
</protein>
<feature type="chain" id="PRO_5004372236" description="Juvenile hormone binding protein" evidence="1">
    <location>
        <begin position="17"/>
        <end position="216"/>
    </location>
</feature>
<reference evidence="2" key="1">
    <citation type="journal article" date="2013" name="PLoS ONE">
        <title>Gene expression in gut symbiotic organ of stinkbug affected by extracellular bacterial symbiont.</title>
        <authorList>
            <person name="Futahashi R."/>
            <person name="Tanaka K."/>
            <person name="Tanahashi M."/>
            <person name="Nikoh N."/>
            <person name="Kikuchi Y."/>
            <person name="Lee B.L."/>
            <person name="Fukatsu T."/>
        </authorList>
    </citation>
    <scope>NUCLEOTIDE SEQUENCE</scope>
    <source>
        <tissue evidence="2">Midgut</tissue>
    </source>
</reference>
<name>R4WCJ3_RIPPE</name>
<dbReference type="Gene3D" id="3.15.10.50">
    <property type="match status" value="1"/>
</dbReference>
<dbReference type="EMBL" id="AK416918">
    <property type="protein sequence ID" value="BAN20133.1"/>
    <property type="molecule type" value="mRNA"/>
</dbReference>
<evidence type="ECO:0000313" key="2">
    <source>
        <dbReference type="EMBL" id="BAN20133.1"/>
    </source>
</evidence>
<feature type="signal peptide" evidence="1">
    <location>
        <begin position="1"/>
        <end position="16"/>
    </location>
</feature>
<evidence type="ECO:0008006" key="3">
    <source>
        <dbReference type="Google" id="ProtNLM"/>
    </source>
</evidence>
<proteinExistence type="evidence at transcript level"/>
<sequence length="216" mass="23898">MMKLLAVLFLASLAHADKVIDINKQIDEGLKKANSILTARGLGLHPVPDHKFDDLELKRGVHVGINSLQRSDDATLTIGEDGKVSVDIHVGWHLFETGYALIKTQGLLFSGVVRVGDSSFRIAYDIVSKPECKVSLSHLEYERLADAQFSGSLPETDRDISDVFSQHVLPYFNEKFAKAKGHVERVMNEAICRHPRGLVASQNHITTIIDALGEFL</sequence>
<accession>R4WCJ3</accession>
<dbReference type="AlphaFoldDB" id="R4WCJ3"/>
<evidence type="ECO:0000256" key="1">
    <source>
        <dbReference type="SAM" id="SignalP"/>
    </source>
</evidence>